<dbReference type="AlphaFoldDB" id="A0A450ZA89"/>
<dbReference type="PANTHER" id="PTHR22576:SF37">
    <property type="entry name" value="MUCOSA-ASSOCIATED LYMPHOID TISSUE LYMPHOMA TRANSLOCATION PROTEIN 1"/>
    <property type="match status" value="1"/>
</dbReference>
<dbReference type="GO" id="GO:0006508">
    <property type="term" value="P:proteolysis"/>
    <property type="evidence" value="ECO:0007669"/>
    <property type="project" value="InterPro"/>
</dbReference>
<sequence>MEYTIHRFLITVFLLVLGTGTLQSQERGVVLVIENEGGQPEQVELYQESYALVIGVSDYSNWRKLPGVRKDVKAVEKALEEHGFHVKTILDPDRNELDNGFENFISKYGRESQNRLLFYFAGHGHTVKPQWGEKPLGYIVPKNAPDPIQDEAGFEKTAISMQRIKEYALKIRAKHALFLFDSCFSGSLFEINRASSRLVPRHISSRTAEPVRQFITAGKDKQTVPDDSIFRRQFVEALAGEGDVNNDGFLTGAELGTFLFDRVVYYSDGKQHPQHAKIRNEYLDKGDFVFQLPVSKITVAKAKQAPSSKQLTDEATCYDIQVRSAKSFPLALWYTSKSNPSKLPLFRVTFSPKNDCNRRLHSKFRFEVVEGEASLQKKYDPSSAEILTVKPGKKETYSHFPHPALKFLDSALDSANDSESSLRLNWRIYDHKERILDSGTSEFTLLPKSAYPLVPHNIGFDIDNDHFMMATLAAWAQSPAKTISEKSDILKEAFLEKKRQPTLGPPWSNHWLALCYRYFFRSEKTIAVISDPEPLVSPLVETKWRSIFPPAHTLKEGYGDPIEVALLIAAVSKRVSKLTKFHPVLVIAPDGETADRRQYFLAWRAERKGWQAIDLEEVLSVDFQANINKSTPELSKIFDAEQGLESSLKKEGVFIDDTRPIRAIDFDRASEEHNIKGLP</sequence>
<dbReference type="PROSITE" id="PS00018">
    <property type="entry name" value="EF_HAND_1"/>
    <property type="match status" value="1"/>
</dbReference>
<dbReference type="PROSITE" id="PS50208">
    <property type="entry name" value="CASPASE_P20"/>
    <property type="match status" value="1"/>
</dbReference>
<evidence type="ECO:0000259" key="1">
    <source>
        <dbReference type="PROSITE" id="PS50208"/>
    </source>
</evidence>
<dbReference type="InterPro" id="IPR029030">
    <property type="entry name" value="Caspase-like_dom_sf"/>
</dbReference>
<accession>A0A450ZA89</accession>
<dbReference type="EMBL" id="CAADFV010000004">
    <property type="protein sequence ID" value="VFK50726.1"/>
    <property type="molecule type" value="Genomic_DNA"/>
</dbReference>
<dbReference type="GO" id="GO:0004197">
    <property type="term" value="F:cysteine-type endopeptidase activity"/>
    <property type="evidence" value="ECO:0007669"/>
    <property type="project" value="InterPro"/>
</dbReference>
<dbReference type="Gene3D" id="3.40.50.1460">
    <property type="match status" value="1"/>
</dbReference>
<dbReference type="PANTHER" id="PTHR22576">
    <property type="entry name" value="MUCOSA ASSOCIATED LYMPHOID TISSUE LYMPHOMA TRANSLOCATION PROTEIN 1/PARACASPASE"/>
    <property type="match status" value="1"/>
</dbReference>
<evidence type="ECO:0000313" key="3">
    <source>
        <dbReference type="EMBL" id="VFK51913.1"/>
    </source>
</evidence>
<dbReference type="InterPro" id="IPR052039">
    <property type="entry name" value="Caspase-related_regulators"/>
</dbReference>
<evidence type="ECO:0000313" key="2">
    <source>
        <dbReference type="EMBL" id="VFK50726.1"/>
    </source>
</evidence>
<proteinExistence type="predicted"/>
<reference evidence="2" key="1">
    <citation type="submission" date="2019-02" db="EMBL/GenBank/DDBJ databases">
        <authorList>
            <person name="Gruber-Vodicka R. H."/>
            <person name="Seah K. B. B."/>
        </authorList>
    </citation>
    <scope>NUCLEOTIDE SEQUENCE</scope>
    <source>
        <strain evidence="2">BECK_BY2</strain>
        <strain evidence="3">BECK_BY3</strain>
    </source>
</reference>
<dbReference type="InterPro" id="IPR001309">
    <property type="entry name" value="Pept_C14_p20"/>
</dbReference>
<dbReference type="Pfam" id="PF00656">
    <property type="entry name" value="Peptidase_C14"/>
    <property type="match status" value="1"/>
</dbReference>
<organism evidence="2">
    <name type="scientific">Candidatus Kentrum sp. TUN</name>
    <dbReference type="NCBI Taxonomy" id="2126343"/>
    <lineage>
        <taxon>Bacteria</taxon>
        <taxon>Pseudomonadati</taxon>
        <taxon>Pseudomonadota</taxon>
        <taxon>Gammaproteobacteria</taxon>
        <taxon>Candidatus Kentrum</taxon>
    </lineage>
</organism>
<dbReference type="EMBL" id="CAADFY010000004">
    <property type="protein sequence ID" value="VFK51913.1"/>
    <property type="molecule type" value="Genomic_DNA"/>
</dbReference>
<dbReference type="InterPro" id="IPR018247">
    <property type="entry name" value="EF_Hand_1_Ca_BS"/>
</dbReference>
<dbReference type="SUPFAM" id="SSF52129">
    <property type="entry name" value="Caspase-like"/>
    <property type="match status" value="1"/>
</dbReference>
<gene>
    <name evidence="2" type="ORF">BECKTUN1418E_GA0071001_10046</name>
    <name evidence="3" type="ORF">BECKTUN1418F_GA0071002_10046</name>
</gene>
<dbReference type="InterPro" id="IPR011600">
    <property type="entry name" value="Pept_C14_caspase"/>
</dbReference>
<name>A0A450ZA89_9GAMM</name>
<protein>
    <submittedName>
        <fullName evidence="2">Caspase domain-containing protein</fullName>
    </submittedName>
</protein>
<feature type="domain" description="Caspase family p20" evidence="1">
    <location>
        <begin position="47"/>
        <end position="124"/>
    </location>
</feature>